<dbReference type="AlphaFoldDB" id="A0A9D1R0X5"/>
<feature type="binding site" evidence="6">
    <location>
        <position position="132"/>
    </location>
    <ligand>
        <name>S-adenosyl-L-methionine</name>
        <dbReference type="ChEBI" id="CHEBI:59789"/>
    </ligand>
</feature>
<dbReference type="GO" id="GO:0032259">
    <property type="term" value="P:methylation"/>
    <property type="evidence" value="ECO:0007669"/>
    <property type="project" value="UniProtKB-KW"/>
</dbReference>
<comment type="subcellular location">
    <subcellularLocation>
        <location evidence="6">Cytoplasm</location>
    </subcellularLocation>
</comment>
<reference evidence="7" key="1">
    <citation type="journal article" date="2021" name="PeerJ">
        <title>Extensive microbial diversity within the chicken gut microbiome revealed by metagenomics and culture.</title>
        <authorList>
            <person name="Gilroy R."/>
            <person name="Ravi A."/>
            <person name="Getino M."/>
            <person name="Pursley I."/>
            <person name="Horton D.L."/>
            <person name="Alikhan N.F."/>
            <person name="Baker D."/>
            <person name="Gharbi K."/>
            <person name="Hall N."/>
            <person name="Watson M."/>
            <person name="Adriaenssens E.M."/>
            <person name="Foster-Nyarko E."/>
            <person name="Jarju S."/>
            <person name="Secka A."/>
            <person name="Antonio M."/>
            <person name="Oren A."/>
            <person name="Chaudhuri R.R."/>
            <person name="La Ragione R."/>
            <person name="Hildebrand F."/>
            <person name="Pallen M.J."/>
        </authorList>
    </citation>
    <scope>NUCLEOTIDE SEQUENCE</scope>
    <source>
        <strain evidence="7">ChiSxjej5B17-1746</strain>
    </source>
</reference>
<evidence type="ECO:0000256" key="3">
    <source>
        <dbReference type="ARBA" id="ARBA00022603"/>
    </source>
</evidence>
<keyword evidence="5 6" id="KW-0949">S-adenosyl-L-methionine</keyword>
<dbReference type="Gene3D" id="3.40.50.150">
    <property type="entry name" value="Vaccinia Virus protein VP39"/>
    <property type="match status" value="1"/>
</dbReference>
<dbReference type="InterPro" id="IPR050078">
    <property type="entry name" value="Ribosomal_L11_MeTrfase_PrmA"/>
</dbReference>
<keyword evidence="7" id="KW-0687">Ribonucleoprotein</keyword>
<comment type="catalytic activity">
    <reaction evidence="6">
        <text>L-lysyl-[protein] + 3 S-adenosyl-L-methionine = N(6),N(6),N(6)-trimethyl-L-lysyl-[protein] + 3 S-adenosyl-L-homocysteine + 3 H(+)</text>
        <dbReference type="Rhea" id="RHEA:54192"/>
        <dbReference type="Rhea" id="RHEA-COMP:9752"/>
        <dbReference type="Rhea" id="RHEA-COMP:13826"/>
        <dbReference type="ChEBI" id="CHEBI:15378"/>
        <dbReference type="ChEBI" id="CHEBI:29969"/>
        <dbReference type="ChEBI" id="CHEBI:57856"/>
        <dbReference type="ChEBI" id="CHEBI:59789"/>
        <dbReference type="ChEBI" id="CHEBI:61961"/>
    </reaction>
</comment>
<dbReference type="Proteomes" id="UP000824264">
    <property type="component" value="Unassembled WGS sequence"/>
</dbReference>
<comment type="function">
    <text evidence="6">Methylates ribosomal protein L11.</text>
</comment>
<evidence type="ECO:0000313" key="7">
    <source>
        <dbReference type="EMBL" id="HIW79671.1"/>
    </source>
</evidence>
<dbReference type="InterPro" id="IPR004498">
    <property type="entry name" value="Ribosomal_PrmA_MeTrfase"/>
</dbReference>
<evidence type="ECO:0000256" key="4">
    <source>
        <dbReference type="ARBA" id="ARBA00022679"/>
    </source>
</evidence>
<keyword evidence="2 6" id="KW-0963">Cytoplasm</keyword>
<dbReference type="EC" id="2.1.1.-" evidence="6"/>
<keyword evidence="4 6" id="KW-0808">Transferase</keyword>
<sequence>MSAPDLVRLDILADEEQYDTVTGLLVRIVSYGWEEDSLPTGETRFRVHCDNAIVRENLLSALRAWLPGLEVEESAVPRQDWTVAWREFFTPVRAGRFLVLPPWLVASTPAEGRQPIVIEPKSAFGTGHHNTTVLCLEAITGLLDSGRLAAGQRFFDVGTGSGILGIACCLNGLSGLGSDIDPVAVDNALENVVINKVADAFRILPGSAEAGEGEAFDLVIANILAGPLRELAPALMARMKPGGCLVLSGLLDVQADAVEAAYAALGPARRVQSGDWVALVWG</sequence>
<dbReference type="SUPFAM" id="SSF53335">
    <property type="entry name" value="S-adenosyl-L-methionine-dependent methyltransferases"/>
    <property type="match status" value="1"/>
</dbReference>
<evidence type="ECO:0000256" key="6">
    <source>
        <dbReference type="HAMAP-Rule" id="MF_00735"/>
    </source>
</evidence>
<comment type="caution">
    <text evidence="7">The sequence shown here is derived from an EMBL/GenBank/DDBJ whole genome shotgun (WGS) entry which is preliminary data.</text>
</comment>
<dbReference type="CDD" id="cd02440">
    <property type="entry name" value="AdoMet_MTases"/>
    <property type="match status" value="1"/>
</dbReference>
<feature type="binding site" evidence="6">
    <location>
        <position position="222"/>
    </location>
    <ligand>
        <name>S-adenosyl-L-methionine</name>
        <dbReference type="ChEBI" id="CHEBI:59789"/>
    </ligand>
</feature>
<dbReference type="GO" id="GO:0005737">
    <property type="term" value="C:cytoplasm"/>
    <property type="evidence" value="ECO:0007669"/>
    <property type="project" value="UniProtKB-SubCell"/>
</dbReference>
<accession>A0A9D1R0X5</accession>
<name>A0A9D1R0X5_9BACT</name>
<dbReference type="PANTHER" id="PTHR43648">
    <property type="entry name" value="ELECTRON TRANSFER FLAVOPROTEIN BETA SUBUNIT LYSINE METHYLTRANSFERASE"/>
    <property type="match status" value="1"/>
</dbReference>
<evidence type="ECO:0000256" key="2">
    <source>
        <dbReference type="ARBA" id="ARBA00022490"/>
    </source>
</evidence>
<keyword evidence="3 6" id="KW-0489">Methyltransferase</keyword>
<evidence type="ECO:0000313" key="8">
    <source>
        <dbReference type="Proteomes" id="UP000824264"/>
    </source>
</evidence>
<dbReference type="HAMAP" id="MF_00735">
    <property type="entry name" value="Methyltr_PrmA"/>
    <property type="match status" value="1"/>
</dbReference>
<evidence type="ECO:0000256" key="1">
    <source>
        <dbReference type="ARBA" id="ARBA00009741"/>
    </source>
</evidence>
<dbReference type="PANTHER" id="PTHR43648:SF1">
    <property type="entry name" value="ELECTRON TRANSFER FLAVOPROTEIN BETA SUBUNIT LYSINE METHYLTRANSFERASE"/>
    <property type="match status" value="1"/>
</dbReference>
<comment type="similarity">
    <text evidence="1 6">Belongs to the methyltransferase superfamily. PrmA family.</text>
</comment>
<dbReference type="Pfam" id="PF06325">
    <property type="entry name" value="PrmA"/>
    <property type="match status" value="1"/>
</dbReference>
<reference evidence="7" key="2">
    <citation type="submission" date="2021-04" db="EMBL/GenBank/DDBJ databases">
        <authorList>
            <person name="Gilroy R."/>
        </authorList>
    </citation>
    <scope>NUCLEOTIDE SEQUENCE</scope>
    <source>
        <strain evidence="7">ChiSxjej5B17-1746</strain>
    </source>
</reference>
<dbReference type="InterPro" id="IPR029063">
    <property type="entry name" value="SAM-dependent_MTases_sf"/>
</dbReference>
<evidence type="ECO:0000256" key="5">
    <source>
        <dbReference type="ARBA" id="ARBA00022691"/>
    </source>
</evidence>
<dbReference type="EMBL" id="DXGI01000410">
    <property type="protein sequence ID" value="HIW79671.1"/>
    <property type="molecule type" value="Genomic_DNA"/>
</dbReference>
<dbReference type="GO" id="GO:0005840">
    <property type="term" value="C:ribosome"/>
    <property type="evidence" value="ECO:0007669"/>
    <property type="project" value="UniProtKB-KW"/>
</dbReference>
<gene>
    <name evidence="6" type="primary">prmA</name>
    <name evidence="7" type="ORF">H9874_11100</name>
</gene>
<proteinExistence type="inferred from homology"/>
<organism evidence="7 8">
    <name type="scientific">Candidatus Bilophila faecipullorum</name>
    <dbReference type="NCBI Taxonomy" id="2838482"/>
    <lineage>
        <taxon>Bacteria</taxon>
        <taxon>Pseudomonadati</taxon>
        <taxon>Thermodesulfobacteriota</taxon>
        <taxon>Desulfovibrionia</taxon>
        <taxon>Desulfovibrionales</taxon>
        <taxon>Desulfovibrionaceae</taxon>
        <taxon>Bilophila</taxon>
    </lineage>
</organism>
<feature type="binding site" evidence="6">
    <location>
        <position position="179"/>
    </location>
    <ligand>
        <name>S-adenosyl-L-methionine</name>
        <dbReference type="ChEBI" id="CHEBI:59789"/>
    </ligand>
</feature>
<dbReference type="GO" id="GO:0008276">
    <property type="term" value="F:protein methyltransferase activity"/>
    <property type="evidence" value="ECO:0007669"/>
    <property type="project" value="UniProtKB-UniRule"/>
</dbReference>
<protein>
    <recommendedName>
        <fullName evidence="6">Ribosomal protein L11 methyltransferase</fullName>
        <shortName evidence="6">L11 Mtase</shortName>
        <ecNumber evidence="6">2.1.1.-</ecNumber>
    </recommendedName>
</protein>
<feature type="binding site" evidence="6">
    <location>
        <position position="158"/>
    </location>
    <ligand>
        <name>S-adenosyl-L-methionine</name>
        <dbReference type="ChEBI" id="CHEBI:59789"/>
    </ligand>
</feature>
<keyword evidence="7" id="KW-0689">Ribosomal protein</keyword>